<proteinExistence type="predicted"/>
<keyword evidence="4" id="KW-1185">Reference proteome</keyword>
<protein>
    <submittedName>
        <fullName evidence="3">Uncharacterized protein</fullName>
    </submittedName>
</protein>
<reference evidence="3" key="1">
    <citation type="submission" date="2022-06" db="EMBL/GenBank/DDBJ databases">
        <title>Genome Sequence of Candolleomyces eurysporus.</title>
        <authorList>
            <person name="Buettner E."/>
        </authorList>
    </citation>
    <scope>NUCLEOTIDE SEQUENCE</scope>
    <source>
        <strain evidence="3">VTCC 930004</strain>
    </source>
</reference>
<accession>A0A9W8JLW0</accession>
<organism evidence="3 4">
    <name type="scientific">Candolleomyces eurysporus</name>
    <dbReference type="NCBI Taxonomy" id="2828524"/>
    <lineage>
        <taxon>Eukaryota</taxon>
        <taxon>Fungi</taxon>
        <taxon>Dikarya</taxon>
        <taxon>Basidiomycota</taxon>
        <taxon>Agaricomycotina</taxon>
        <taxon>Agaricomycetes</taxon>
        <taxon>Agaricomycetidae</taxon>
        <taxon>Agaricales</taxon>
        <taxon>Agaricineae</taxon>
        <taxon>Psathyrellaceae</taxon>
        <taxon>Candolleomyces</taxon>
    </lineage>
</organism>
<name>A0A9W8JLW0_9AGAR</name>
<evidence type="ECO:0000313" key="4">
    <source>
        <dbReference type="Proteomes" id="UP001140091"/>
    </source>
</evidence>
<dbReference type="Proteomes" id="UP001140091">
    <property type="component" value="Unassembled WGS sequence"/>
</dbReference>
<gene>
    <name evidence="3" type="ORF">H1R20_g3795</name>
</gene>
<dbReference type="OrthoDB" id="10532652at2759"/>
<feature type="coiled-coil region" evidence="1">
    <location>
        <begin position="91"/>
        <end position="277"/>
    </location>
</feature>
<comment type="caution">
    <text evidence="3">The sequence shown here is derived from an EMBL/GenBank/DDBJ whole genome shotgun (WGS) entry which is preliminary data.</text>
</comment>
<evidence type="ECO:0000256" key="1">
    <source>
        <dbReference type="SAM" id="Coils"/>
    </source>
</evidence>
<evidence type="ECO:0000313" key="3">
    <source>
        <dbReference type="EMBL" id="KAJ2933243.1"/>
    </source>
</evidence>
<keyword evidence="1" id="KW-0175">Coiled coil</keyword>
<sequence>MPKAAIPRVSIERSEAHSRQGRPYGQSAAPTIQQRPALVPFDENLQPAPSARAERCRKRELTRSIAAVVKADPAEDPQIAQRPDLQIDLRLRTLEQKETRLEKRVKKLRRNTLELWRMADGYHARLHDALAERNHSINEMRRMEERAERGELAKRAWQEERAGLYDELRLLEERVDKAERFDLEEKLRQAEERAEQANLSWKKERAKLQEELKATREAEPAELVEKLRQAEERAEQVNLERKEEKAELQKRIDDLESTDMAKNLQEAEERANKEHRRAMNFWLALSKERRQVELLQEALDNGGEYPTGVAQGQPLLDP</sequence>
<evidence type="ECO:0000256" key="2">
    <source>
        <dbReference type="SAM" id="MobiDB-lite"/>
    </source>
</evidence>
<feature type="region of interest" description="Disordered" evidence="2">
    <location>
        <begin position="1"/>
        <end position="30"/>
    </location>
</feature>
<feature type="non-terminal residue" evidence="3">
    <location>
        <position position="1"/>
    </location>
</feature>
<dbReference type="EMBL" id="JANBPK010000748">
    <property type="protein sequence ID" value="KAJ2933243.1"/>
    <property type="molecule type" value="Genomic_DNA"/>
</dbReference>
<dbReference type="AlphaFoldDB" id="A0A9W8JLW0"/>